<dbReference type="PANTHER" id="PTHR34702:SF1">
    <property type="entry name" value="NA(+)_H(+) ANTIPORTER SUBUNIT F"/>
    <property type="match status" value="1"/>
</dbReference>
<dbReference type="Proteomes" id="UP000184510">
    <property type="component" value="Unassembled WGS sequence"/>
</dbReference>
<dbReference type="OrthoDB" id="9799958at2"/>
<keyword evidence="4 8" id="KW-1003">Cell membrane</keyword>
<keyword evidence="11" id="KW-1185">Reference proteome</keyword>
<keyword evidence="6 9" id="KW-1133">Transmembrane helix</keyword>
<evidence type="ECO:0000313" key="11">
    <source>
        <dbReference type="Proteomes" id="UP000184510"/>
    </source>
</evidence>
<keyword evidence="3 8" id="KW-0813">Transport</keyword>
<evidence type="ECO:0000256" key="2">
    <source>
        <dbReference type="ARBA" id="ARBA00009212"/>
    </source>
</evidence>
<dbReference type="GO" id="GO:0015385">
    <property type="term" value="F:sodium:proton antiporter activity"/>
    <property type="evidence" value="ECO:0007669"/>
    <property type="project" value="TreeGrafter"/>
</dbReference>
<dbReference type="STRING" id="1123071.SAMN02745181_0811"/>
<keyword evidence="8" id="KW-0406">Ion transport</keyword>
<accession>A0A1M6DRM4</accession>
<evidence type="ECO:0000256" key="7">
    <source>
        <dbReference type="ARBA" id="ARBA00023136"/>
    </source>
</evidence>
<protein>
    <submittedName>
        <fullName evidence="10">Multicomponent Na+:H+ antiporter subunit F</fullName>
    </submittedName>
</protein>
<dbReference type="PANTHER" id="PTHR34702">
    <property type="entry name" value="NA(+)/H(+) ANTIPORTER SUBUNIT F1"/>
    <property type="match status" value="1"/>
</dbReference>
<dbReference type="InParanoid" id="A0A1M6DRM4"/>
<keyword evidence="5 9" id="KW-0812">Transmembrane</keyword>
<dbReference type="InterPro" id="IPR007208">
    <property type="entry name" value="MrpF/PhaF-like"/>
</dbReference>
<dbReference type="AlphaFoldDB" id="A0A1M6DRM4"/>
<reference evidence="10 11" key="1">
    <citation type="submission" date="2016-11" db="EMBL/GenBank/DDBJ databases">
        <authorList>
            <person name="Jaros S."/>
            <person name="Januszkiewicz K."/>
            <person name="Wedrychowicz H."/>
        </authorList>
    </citation>
    <scope>NUCLEOTIDE SEQUENCE [LARGE SCALE GENOMIC DNA]</scope>
    <source>
        <strain evidence="10 11">DSM 18772</strain>
    </source>
</reference>
<evidence type="ECO:0000313" key="10">
    <source>
        <dbReference type="EMBL" id="SHI75658.1"/>
    </source>
</evidence>
<proteinExistence type="inferred from homology"/>
<dbReference type="PIRSF" id="PIRSF028784">
    <property type="entry name" value="MrpF"/>
    <property type="match status" value="1"/>
</dbReference>
<sequence length="96" mass="10824">MYFDPIELPSWVYILSKSMLTLAMLFTAWRMWLGPTVMDRVVALDLLAALIMGQCVIHTMETGFMSYLDIATAIAIISFLATVAFARYLENKNAPL</sequence>
<evidence type="ECO:0000256" key="3">
    <source>
        <dbReference type="ARBA" id="ARBA00022448"/>
    </source>
</evidence>
<evidence type="ECO:0000256" key="6">
    <source>
        <dbReference type="ARBA" id="ARBA00022989"/>
    </source>
</evidence>
<organism evidence="10 11">
    <name type="scientific">Rubritalea squalenifaciens DSM 18772</name>
    <dbReference type="NCBI Taxonomy" id="1123071"/>
    <lineage>
        <taxon>Bacteria</taxon>
        <taxon>Pseudomonadati</taxon>
        <taxon>Verrucomicrobiota</taxon>
        <taxon>Verrucomicrobiia</taxon>
        <taxon>Verrucomicrobiales</taxon>
        <taxon>Rubritaleaceae</taxon>
        <taxon>Rubritalea</taxon>
    </lineage>
</organism>
<evidence type="ECO:0000256" key="5">
    <source>
        <dbReference type="ARBA" id="ARBA00022692"/>
    </source>
</evidence>
<keyword evidence="8" id="KW-0050">Antiport</keyword>
<comment type="similarity">
    <text evidence="2 8">Belongs to the CPA3 antiporters (TC 2.A.63) subunit F family.</text>
</comment>
<comment type="subcellular location">
    <subcellularLocation>
        <location evidence="1 8">Cell membrane</location>
        <topology evidence="1 8">Multi-pass membrane protein</topology>
    </subcellularLocation>
</comment>
<evidence type="ECO:0000256" key="1">
    <source>
        <dbReference type="ARBA" id="ARBA00004651"/>
    </source>
</evidence>
<name>A0A1M6DRM4_9BACT</name>
<dbReference type="RefSeq" id="WP_159434785.1">
    <property type="nucleotide sequence ID" value="NZ_FQYR01000002.1"/>
</dbReference>
<feature type="transmembrane region" description="Helical" evidence="9">
    <location>
        <begin position="66"/>
        <end position="89"/>
    </location>
</feature>
<evidence type="ECO:0000256" key="8">
    <source>
        <dbReference type="PIRNR" id="PIRNR028784"/>
    </source>
</evidence>
<evidence type="ECO:0000256" key="9">
    <source>
        <dbReference type="SAM" id="Phobius"/>
    </source>
</evidence>
<feature type="transmembrane region" description="Helical" evidence="9">
    <location>
        <begin position="12"/>
        <end position="29"/>
    </location>
</feature>
<feature type="transmembrane region" description="Helical" evidence="9">
    <location>
        <begin position="41"/>
        <end position="60"/>
    </location>
</feature>
<evidence type="ECO:0000256" key="4">
    <source>
        <dbReference type="ARBA" id="ARBA00022475"/>
    </source>
</evidence>
<keyword evidence="7 8" id="KW-0472">Membrane</keyword>
<dbReference type="Pfam" id="PF04066">
    <property type="entry name" value="MrpF_PhaF"/>
    <property type="match status" value="1"/>
</dbReference>
<dbReference type="EMBL" id="FQYR01000002">
    <property type="protein sequence ID" value="SHI75658.1"/>
    <property type="molecule type" value="Genomic_DNA"/>
</dbReference>
<gene>
    <name evidence="10" type="ORF">SAMN02745181_0811</name>
</gene>
<dbReference type="GO" id="GO:0005886">
    <property type="term" value="C:plasma membrane"/>
    <property type="evidence" value="ECO:0007669"/>
    <property type="project" value="UniProtKB-SubCell"/>
</dbReference>